<feature type="non-terminal residue" evidence="2">
    <location>
        <position position="1"/>
    </location>
</feature>
<accession>A0A9Q4DKH7</accession>
<gene>
    <name evidence="2" type="ORF">OYG11_13035</name>
</gene>
<feature type="compositionally biased region" description="Acidic residues" evidence="1">
    <location>
        <begin position="20"/>
        <end position="49"/>
    </location>
</feature>
<reference evidence="2" key="2">
    <citation type="submission" date="2022-12" db="EMBL/GenBank/DDBJ databases">
        <authorList>
            <person name="Kardos G."/>
            <person name="Sarkozi R."/>
            <person name="Laczko L."/>
            <person name="Marton S."/>
            <person name="Makrai L."/>
            <person name="Banyai K."/>
            <person name="Fodor L."/>
        </authorList>
    </citation>
    <scope>NUCLEOTIDE SEQUENCE</scope>
    <source>
        <strain evidence="2">84/14</strain>
    </source>
</reference>
<evidence type="ECO:0000313" key="2">
    <source>
        <dbReference type="EMBL" id="MCY6525115.1"/>
    </source>
</evidence>
<dbReference type="Proteomes" id="UP001077788">
    <property type="component" value="Unassembled WGS sequence"/>
</dbReference>
<reference evidence="2" key="1">
    <citation type="journal article" date="2021" name="Vet Sci">
        <title>O-Serogroups and Pathovirotypes of Escherichia coli Isolated from Post-Weaning Piglets Showing Diarrhoea and/or Oedema in South Korea.</title>
        <authorList>
            <person name="Byun J.W."/>
            <person name="Moon B.Y."/>
            <person name="Do K.H."/>
            <person name="Lee K."/>
            <person name="Lee H.Y."/>
            <person name="Kim W.I."/>
            <person name="So B."/>
            <person name="Lee W.K."/>
        </authorList>
    </citation>
    <scope>NUCLEOTIDE SEQUENCE</scope>
    <source>
        <strain evidence="2">84/14</strain>
    </source>
</reference>
<comment type="caution">
    <text evidence="2">The sequence shown here is derived from an EMBL/GenBank/DDBJ whole genome shotgun (WGS) entry which is preliminary data.</text>
</comment>
<name>A0A9Q4DKH7_ACTPL</name>
<organism evidence="2 3">
    <name type="scientific">Actinobacillus pleuropneumoniae</name>
    <name type="common">Haemophilus pleuropneumoniae</name>
    <dbReference type="NCBI Taxonomy" id="715"/>
    <lineage>
        <taxon>Bacteria</taxon>
        <taxon>Pseudomonadati</taxon>
        <taxon>Pseudomonadota</taxon>
        <taxon>Gammaproteobacteria</taxon>
        <taxon>Pasteurellales</taxon>
        <taxon>Pasteurellaceae</taxon>
        <taxon>Actinobacillus</taxon>
    </lineage>
</organism>
<proteinExistence type="predicted"/>
<feature type="region of interest" description="Disordered" evidence="1">
    <location>
        <begin position="17"/>
        <end position="58"/>
    </location>
</feature>
<sequence>LCIIPLLVLMMAKVRNRGEEEGDELGDPMYDEEEGFEEEGDELEEDTEAQDGKGTSNPLWNYVTKLKGGKGGGSYKWMCPHDCHGGKPYTGSY</sequence>
<dbReference type="EMBL" id="JAPQFC010001345">
    <property type="protein sequence ID" value="MCY6525115.1"/>
    <property type="molecule type" value="Genomic_DNA"/>
</dbReference>
<protein>
    <submittedName>
        <fullName evidence="2">Uncharacterized protein</fullName>
    </submittedName>
</protein>
<feature type="non-terminal residue" evidence="2">
    <location>
        <position position="93"/>
    </location>
</feature>
<evidence type="ECO:0000256" key="1">
    <source>
        <dbReference type="SAM" id="MobiDB-lite"/>
    </source>
</evidence>
<evidence type="ECO:0000313" key="3">
    <source>
        <dbReference type="Proteomes" id="UP001077788"/>
    </source>
</evidence>
<dbReference type="AlphaFoldDB" id="A0A9Q4DKH7"/>